<comment type="caution">
    <text evidence="1">The sequence shown here is derived from an EMBL/GenBank/DDBJ whole genome shotgun (WGS) entry which is preliminary data.</text>
</comment>
<evidence type="ECO:0008006" key="3">
    <source>
        <dbReference type="Google" id="ProtNLM"/>
    </source>
</evidence>
<evidence type="ECO:0000313" key="2">
    <source>
        <dbReference type="Proteomes" id="UP000275232"/>
    </source>
</evidence>
<proteinExistence type="predicted"/>
<reference evidence="1 2" key="1">
    <citation type="submission" date="2018-11" db="EMBL/GenBank/DDBJ databases">
        <title>Erythrobacter spongiae sp. nov., isolated from a marine sponge.</title>
        <authorList>
            <person name="Zhuang L."/>
            <person name="Luo L."/>
        </authorList>
    </citation>
    <scope>NUCLEOTIDE SEQUENCE [LARGE SCALE GENOMIC DNA]</scope>
    <source>
        <strain evidence="1 2">HN-E23</strain>
    </source>
</reference>
<dbReference type="EMBL" id="RPFZ01000001">
    <property type="protein sequence ID" value="RPF70462.1"/>
    <property type="molecule type" value="Genomic_DNA"/>
</dbReference>
<name>A0A3N5DFN2_9SPHN</name>
<sequence length="98" mass="11149">MKPTASERRHMERIASIPCLVCGARSTVHHVTAGIHGGRVSRRHDRTVPLCPRHHQIQHGPRESVEALGHGGFYREYGIDLMDEAERLWIESSRRYAA</sequence>
<dbReference type="Gene3D" id="3.30.40.190">
    <property type="match status" value="1"/>
</dbReference>
<dbReference type="Proteomes" id="UP000275232">
    <property type="component" value="Unassembled WGS sequence"/>
</dbReference>
<protein>
    <recommendedName>
        <fullName evidence="3">DUF968 domain-containing protein</fullName>
    </recommendedName>
</protein>
<dbReference type="Pfam" id="PF16786">
    <property type="entry name" value="RecA_dep_nuc"/>
    <property type="match status" value="1"/>
</dbReference>
<accession>A0A3N5DFN2</accession>
<dbReference type="AlphaFoldDB" id="A0A3N5DFN2"/>
<gene>
    <name evidence="1" type="ORF">EG799_01570</name>
</gene>
<keyword evidence="2" id="KW-1185">Reference proteome</keyword>
<organism evidence="1 2">
    <name type="scientific">Aurantiacibacter spongiae</name>
    <dbReference type="NCBI Taxonomy" id="2488860"/>
    <lineage>
        <taxon>Bacteria</taxon>
        <taxon>Pseudomonadati</taxon>
        <taxon>Pseudomonadota</taxon>
        <taxon>Alphaproteobacteria</taxon>
        <taxon>Sphingomonadales</taxon>
        <taxon>Erythrobacteraceae</taxon>
        <taxon>Aurantiacibacter</taxon>
    </lineage>
</organism>
<dbReference type="InterPro" id="IPR031875">
    <property type="entry name" value="RecA_dep_nuc"/>
</dbReference>
<evidence type="ECO:0000313" key="1">
    <source>
        <dbReference type="EMBL" id="RPF70462.1"/>
    </source>
</evidence>